<dbReference type="RefSeq" id="WP_151968577.1">
    <property type="nucleotide sequence ID" value="NZ_AP019860.1"/>
</dbReference>
<protein>
    <submittedName>
        <fullName evidence="1">Uncharacterized protein</fullName>
    </submittedName>
</protein>
<evidence type="ECO:0000313" key="1">
    <source>
        <dbReference type="EMBL" id="BBM84421.1"/>
    </source>
</evidence>
<dbReference type="AlphaFoldDB" id="A0A5S9F3M7"/>
<gene>
    <name evidence="1" type="ORF">UABAM_02781</name>
</gene>
<name>A0A5S9F3M7_UABAM</name>
<evidence type="ECO:0000313" key="2">
    <source>
        <dbReference type="Proteomes" id="UP000326354"/>
    </source>
</evidence>
<dbReference type="Proteomes" id="UP000326354">
    <property type="component" value="Chromosome"/>
</dbReference>
<sequence length="496" mass="57729">MRKGVIFLIVLVSIYTQETNFRSITLDITTEFPIGENIDPKVVELDGKDVRQNLFPSGIYELKIIEPGFLSICKSVTIPPGDSPFVIRETLRTKLRRIDIRIIYDVEPPNRLKTYKITMSPLAQRSIQREVRKGDTIKPGSYLLRISQPMYESIEVKQHVWPDNRTYVIDQKLFAKQVPINFQISHDVNPPDSLGPYSVWLMSKKLRVLFMGGEKIRPGKYDLKIFQPGYYTIKKVIDIKPSEDLFLVKEQLIAKKRTICFELLVINGGCLQDASKIINLDNQKEIGFRDTFKPGQRIHLLYKFRRYEDFEISTILPPGEGPYHFKRGIALVHLHPLEFTVRHSTKMMDGIKYEYTFTIDGKTLQDIHIKKEKGIGRFYYTLMIPKGKIFRAYVGYKYMEIELKKFRSGMSIKKPNRISVIKLIEHLKKVGEKDGDNASLNVVIKLYENSDDKEMLQQLSRSDIKELVTRLKSLKLNKPKEQNQLQKLIDHLTQDK</sequence>
<dbReference type="EMBL" id="AP019860">
    <property type="protein sequence ID" value="BBM84421.1"/>
    <property type="molecule type" value="Genomic_DNA"/>
</dbReference>
<organism evidence="1 2">
    <name type="scientific">Uabimicrobium amorphum</name>
    <dbReference type="NCBI Taxonomy" id="2596890"/>
    <lineage>
        <taxon>Bacteria</taxon>
        <taxon>Pseudomonadati</taxon>
        <taxon>Planctomycetota</taxon>
        <taxon>Candidatus Uabimicrobiia</taxon>
        <taxon>Candidatus Uabimicrobiales</taxon>
        <taxon>Candidatus Uabimicrobiaceae</taxon>
        <taxon>Candidatus Uabimicrobium</taxon>
    </lineage>
</organism>
<reference evidence="1 2" key="1">
    <citation type="submission" date="2019-08" db="EMBL/GenBank/DDBJ databases">
        <title>Complete genome sequence of Candidatus Uab amorphum.</title>
        <authorList>
            <person name="Shiratori T."/>
            <person name="Suzuki S."/>
            <person name="Kakizawa Y."/>
            <person name="Ishida K."/>
        </authorList>
    </citation>
    <scope>NUCLEOTIDE SEQUENCE [LARGE SCALE GENOMIC DNA]</scope>
    <source>
        <strain evidence="1 2">SRT547</strain>
    </source>
</reference>
<dbReference type="KEGG" id="uam:UABAM_02781"/>
<keyword evidence="2" id="KW-1185">Reference proteome</keyword>
<accession>A0A5S9F3M7</accession>
<proteinExistence type="predicted"/>